<evidence type="ECO:0000313" key="13">
    <source>
        <dbReference type="EnsemblPlants" id="AUR62026261-RA:cds"/>
    </source>
</evidence>
<dbReference type="GO" id="GO:0045893">
    <property type="term" value="P:positive regulation of DNA-templated transcription"/>
    <property type="evidence" value="ECO:0007669"/>
    <property type="project" value="TreeGrafter"/>
</dbReference>
<dbReference type="CDD" id="cd00086">
    <property type="entry name" value="homeodomain"/>
    <property type="match status" value="1"/>
</dbReference>
<feature type="DNA-binding region" description="Homeobox" evidence="8">
    <location>
        <begin position="33"/>
        <end position="92"/>
    </location>
</feature>
<evidence type="ECO:0000256" key="5">
    <source>
        <dbReference type="ARBA" id="ARBA00023163"/>
    </source>
</evidence>
<dbReference type="InterPro" id="IPR017970">
    <property type="entry name" value="Homeobox_CS"/>
</dbReference>
<dbReference type="Gene3D" id="1.10.10.60">
    <property type="entry name" value="Homeodomain-like"/>
    <property type="match status" value="1"/>
</dbReference>
<dbReference type="GO" id="GO:0000981">
    <property type="term" value="F:DNA-binding transcription factor activity, RNA polymerase II-specific"/>
    <property type="evidence" value="ECO:0007669"/>
    <property type="project" value="UniProtKB-UniRule"/>
</dbReference>
<dbReference type="InterPro" id="IPR003106">
    <property type="entry name" value="Leu_zip_homeo"/>
</dbReference>
<name>A0A803MAZ4_CHEQI</name>
<keyword evidence="4 8" id="KW-0371">Homeobox</keyword>
<evidence type="ECO:0000313" key="14">
    <source>
        <dbReference type="Proteomes" id="UP000596660"/>
    </source>
</evidence>
<organism evidence="13 14">
    <name type="scientific">Chenopodium quinoa</name>
    <name type="common">Quinoa</name>
    <dbReference type="NCBI Taxonomy" id="63459"/>
    <lineage>
        <taxon>Eukaryota</taxon>
        <taxon>Viridiplantae</taxon>
        <taxon>Streptophyta</taxon>
        <taxon>Embryophyta</taxon>
        <taxon>Tracheophyta</taxon>
        <taxon>Spermatophyta</taxon>
        <taxon>Magnoliopsida</taxon>
        <taxon>eudicotyledons</taxon>
        <taxon>Gunneridae</taxon>
        <taxon>Pentapetalae</taxon>
        <taxon>Caryophyllales</taxon>
        <taxon>Chenopodiaceae</taxon>
        <taxon>Chenopodioideae</taxon>
        <taxon>Atripliceae</taxon>
        <taxon>Chenopodium</taxon>
    </lineage>
</organism>
<dbReference type="EnsemblPlants" id="AUR62026261-RA">
    <property type="protein sequence ID" value="AUR62026261-RA:cds"/>
    <property type="gene ID" value="AUR62026261"/>
</dbReference>
<comment type="subcellular location">
    <subcellularLocation>
        <location evidence="1 8 9">Nucleus</location>
    </subcellularLocation>
</comment>
<dbReference type="SMART" id="SM00389">
    <property type="entry name" value="HOX"/>
    <property type="match status" value="1"/>
</dbReference>
<comment type="function">
    <text evidence="10">Transcription factor.</text>
</comment>
<evidence type="ECO:0000256" key="2">
    <source>
        <dbReference type="ARBA" id="ARBA00023015"/>
    </source>
</evidence>
<dbReference type="InterPro" id="IPR000047">
    <property type="entry name" value="HTH_motif"/>
</dbReference>
<comment type="similarity">
    <text evidence="7 10">Belongs to the HD-ZIP homeobox family. Class I subfamily.</text>
</comment>
<reference evidence="13" key="2">
    <citation type="submission" date="2021-03" db="UniProtKB">
        <authorList>
            <consortium name="EnsemblPlants"/>
        </authorList>
    </citation>
    <scope>IDENTIFICATION</scope>
</reference>
<evidence type="ECO:0000256" key="6">
    <source>
        <dbReference type="ARBA" id="ARBA00023242"/>
    </source>
</evidence>
<evidence type="ECO:0000256" key="3">
    <source>
        <dbReference type="ARBA" id="ARBA00023125"/>
    </source>
</evidence>
<dbReference type="InterPro" id="IPR009057">
    <property type="entry name" value="Homeodomain-like_sf"/>
</dbReference>
<dbReference type="Pfam" id="PF00046">
    <property type="entry name" value="Homeodomain"/>
    <property type="match status" value="1"/>
</dbReference>
<reference evidence="13" key="1">
    <citation type="journal article" date="2017" name="Nature">
        <title>The genome of Chenopodium quinoa.</title>
        <authorList>
            <person name="Jarvis D.E."/>
            <person name="Ho Y.S."/>
            <person name="Lightfoot D.J."/>
            <person name="Schmoeckel S.M."/>
            <person name="Li B."/>
            <person name="Borm T.J.A."/>
            <person name="Ohyanagi H."/>
            <person name="Mineta K."/>
            <person name="Michell C.T."/>
            <person name="Saber N."/>
            <person name="Kharbatia N.M."/>
            <person name="Rupper R.R."/>
            <person name="Sharp A.R."/>
            <person name="Dally N."/>
            <person name="Boughton B.A."/>
            <person name="Woo Y.H."/>
            <person name="Gao G."/>
            <person name="Schijlen E.G.W.M."/>
            <person name="Guo X."/>
            <person name="Momin A.A."/>
            <person name="Negrao S."/>
            <person name="Al-Babili S."/>
            <person name="Gehring C."/>
            <person name="Roessner U."/>
            <person name="Jung C."/>
            <person name="Murphy K."/>
            <person name="Arold S.T."/>
            <person name="Gojobori T."/>
            <person name="van der Linden C.G."/>
            <person name="van Loo E.N."/>
            <person name="Jellen E.N."/>
            <person name="Maughan P.J."/>
            <person name="Tester M."/>
        </authorList>
    </citation>
    <scope>NUCLEOTIDE SEQUENCE [LARGE SCALE GENOMIC DNA]</scope>
    <source>
        <strain evidence="13">cv. PI 614886</strain>
    </source>
</reference>
<evidence type="ECO:0000256" key="7">
    <source>
        <dbReference type="ARBA" id="ARBA00025748"/>
    </source>
</evidence>
<dbReference type="PROSITE" id="PS00027">
    <property type="entry name" value="HOMEOBOX_1"/>
    <property type="match status" value="1"/>
</dbReference>
<keyword evidence="5 10" id="KW-0804">Transcription</keyword>
<feature type="domain" description="Homeobox" evidence="12">
    <location>
        <begin position="31"/>
        <end position="91"/>
    </location>
</feature>
<keyword evidence="2 10" id="KW-0805">Transcription regulation</keyword>
<dbReference type="Gramene" id="AUR62026261-RA">
    <property type="protein sequence ID" value="AUR62026261-RA:cds"/>
    <property type="gene ID" value="AUR62026261"/>
</dbReference>
<dbReference type="PANTHER" id="PTHR24326:SF606">
    <property type="entry name" value="HOMEOBOX-LEUCINE ZIPPER PROTEIN ATHB-54"/>
    <property type="match status" value="1"/>
</dbReference>
<dbReference type="PANTHER" id="PTHR24326">
    <property type="entry name" value="HOMEOBOX-LEUCINE ZIPPER PROTEIN"/>
    <property type="match status" value="1"/>
</dbReference>
<evidence type="ECO:0000256" key="1">
    <source>
        <dbReference type="ARBA" id="ARBA00004123"/>
    </source>
</evidence>
<evidence type="ECO:0000256" key="11">
    <source>
        <dbReference type="SAM" id="Coils"/>
    </source>
</evidence>
<keyword evidence="3 8" id="KW-0238">DNA-binding</keyword>
<keyword evidence="6 8" id="KW-0539">Nucleus</keyword>
<dbReference type="InterPro" id="IPR001356">
    <property type="entry name" value="HD"/>
</dbReference>
<evidence type="ECO:0000256" key="10">
    <source>
        <dbReference type="RuleBase" id="RU369038"/>
    </source>
</evidence>
<evidence type="ECO:0000256" key="8">
    <source>
        <dbReference type="PROSITE-ProRule" id="PRU00108"/>
    </source>
</evidence>
<protein>
    <recommendedName>
        <fullName evidence="10">Homeobox-leucine zipper protein</fullName>
    </recommendedName>
    <alternativeName>
        <fullName evidence="10">HD-ZIP protein</fullName>
    </alternativeName>
    <alternativeName>
        <fullName evidence="10">Homeodomain transcription factor</fullName>
    </alternativeName>
</protein>
<accession>A0A803MAZ4</accession>
<dbReference type="Proteomes" id="UP000596660">
    <property type="component" value="Unplaced"/>
</dbReference>
<evidence type="ECO:0000259" key="12">
    <source>
        <dbReference type="PROSITE" id="PS50071"/>
    </source>
</evidence>
<proteinExistence type="inferred from homology"/>
<sequence length="263" mass="30552">MNPKRYRSDELFAGTVNVEDISEDELDANLFNNSVKKRRLTPEQVEFLEKSFDADNRLEPERKVHLAKTIGLQPRQVSVWFQNRRARHKTKLVEKEFGSLKDSYNSLKVDYDSLIKENENLKNEVEMYKNLLKMEGRSINSSPINTPPFEDEGTMKIESRRKVEIVAKSDILDYDSPPYTIVNQSAAIVETSSTLIMRDPDQQSVFAQEDHMMMTKSLLLPQSPPTYNNFLEVPDDDKNYDPNNANTCNFSLVDNQPNWCWLY</sequence>
<dbReference type="AlphaFoldDB" id="A0A803MAZ4"/>
<dbReference type="FunFam" id="1.10.10.60:FF:000144">
    <property type="entry name" value="homeobox-leucine zipper protein ATHB-6-like"/>
    <property type="match status" value="1"/>
</dbReference>
<dbReference type="PRINTS" id="PR00031">
    <property type="entry name" value="HTHREPRESSR"/>
</dbReference>
<dbReference type="InterPro" id="IPR045224">
    <property type="entry name" value="HDZip_class_I_plant"/>
</dbReference>
<keyword evidence="14" id="KW-1185">Reference proteome</keyword>
<feature type="coiled-coil region" evidence="11">
    <location>
        <begin position="104"/>
        <end position="131"/>
    </location>
</feature>
<dbReference type="PROSITE" id="PS50071">
    <property type="entry name" value="HOMEOBOX_2"/>
    <property type="match status" value="1"/>
</dbReference>
<keyword evidence="11" id="KW-0175">Coiled coil</keyword>
<dbReference type="Pfam" id="PF02183">
    <property type="entry name" value="HALZ"/>
    <property type="match status" value="1"/>
</dbReference>
<dbReference type="GO" id="GO:0000976">
    <property type="term" value="F:transcription cis-regulatory region binding"/>
    <property type="evidence" value="ECO:0007669"/>
    <property type="project" value="UniProtKB-ARBA"/>
</dbReference>
<evidence type="ECO:0000256" key="4">
    <source>
        <dbReference type="ARBA" id="ARBA00023155"/>
    </source>
</evidence>
<dbReference type="SUPFAM" id="SSF46689">
    <property type="entry name" value="Homeodomain-like"/>
    <property type="match status" value="1"/>
</dbReference>
<evidence type="ECO:0000256" key="9">
    <source>
        <dbReference type="RuleBase" id="RU000682"/>
    </source>
</evidence>
<dbReference type="GO" id="GO:0005634">
    <property type="term" value="C:nucleus"/>
    <property type="evidence" value="ECO:0007669"/>
    <property type="project" value="UniProtKB-SubCell"/>
</dbReference>